<dbReference type="Proteomes" id="UP000030672">
    <property type="component" value="Unassembled WGS sequence"/>
</dbReference>
<dbReference type="AlphaFoldDB" id="A0A074VNZ7"/>
<dbReference type="RefSeq" id="XP_040877867.1">
    <property type="nucleotide sequence ID" value="XM_041028407.1"/>
</dbReference>
<dbReference type="SUPFAM" id="SSF74788">
    <property type="entry name" value="Cullin repeat-like"/>
    <property type="match status" value="1"/>
</dbReference>
<evidence type="ECO:0000256" key="1">
    <source>
        <dbReference type="ARBA" id="ARBA00006019"/>
    </source>
</evidence>
<accession>A0A074VNZ7</accession>
<comment type="similarity">
    <text evidence="1">Belongs to the cullin family.</text>
</comment>
<name>A0A074VNZ7_AURM1</name>
<dbReference type="HOGENOM" id="CLU_1194684_0_0_1"/>
<dbReference type="STRING" id="1043003.A0A074VNZ7"/>
<keyword evidence="5" id="KW-1185">Reference proteome</keyword>
<dbReference type="InterPro" id="IPR001373">
    <property type="entry name" value="Cullin_N"/>
</dbReference>
<dbReference type="GO" id="GO:0006511">
    <property type="term" value="P:ubiquitin-dependent protein catabolic process"/>
    <property type="evidence" value="ECO:0007669"/>
    <property type="project" value="InterPro"/>
</dbReference>
<dbReference type="InterPro" id="IPR016159">
    <property type="entry name" value="Cullin_repeat-like_dom_sf"/>
</dbReference>
<feature type="domain" description="Cullin N-terminal" evidence="3">
    <location>
        <begin position="60"/>
        <end position="234"/>
    </location>
</feature>
<dbReference type="Gene3D" id="1.20.1310.10">
    <property type="entry name" value="Cullin Repeats"/>
    <property type="match status" value="1"/>
</dbReference>
<dbReference type="GeneID" id="63921780"/>
<reference evidence="4 5" key="1">
    <citation type="journal article" date="2014" name="BMC Genomics">
        <title>Genome sequencing of four Aureobasidium pullulans varieties: biotechnological potential, stress tolerance, and description of new species.</title>
        <authorList>
            <person name="Gostin Ar C."/>
            <person name="Ohm R.A."/>
            <person name="Kogej T."/>
            <person name="Sonjak S."/>
            <person name="Turk M."/>
            <person name="Zajc J."/>
            <person name="Zalar P."/>
            <person name="Grube M."/>
            <person name="Sun H."/>
            <person name="Han J."/>
            <person name="Sharma A."/>
            <person name="Chiniquy J."/>
            <person name="Ngan C.Y."/>
            <person name="Lipzen A."/>
            <person name="Barry K."/>
            <person name="Grigoriev I.V."/>
            <person name="Gunde-Cimerman N."/>
        </authorList>
    </citation>
    <scope>NUCLEOTIDE SEQUENCE [LARGE SCALE GENOMIC DNA]</scope>
    <source>
        <strain evidence="4 5">CBS 110374</strain>
    </source>
</reference>
<evidence type="ECO:0000256" key="2">
    <source>
        <dbReference type="SAM" id="MobiDB-lite"/>
    </source>
</evidence>
<dbReference type="EMBL" id="KL584840">
    <property type="protein sequence ID" value="KEQ60844.1"/>
    <property type="molecule type" value="Genomic_DNA"/>
</dbReference>
<sequence length="244" mass="27712">MSDPKQQATSEPQPGTEATSVSSRQQTHVKPPPTLAWIQSRVHDIYSAAKHLPPDSKSVTISKSAYTELYTAIFDYLVFDKQSSAHLKGEDLYRGLEREIRIYCSDIRHVFSSKETQENDKDENAAERLLTAYVVQYERFLSLTNLVRNILGFVKRHWIKRELDEKRKDVYTIEDLHRKLWKEETLQIQKDEPLSQELQALTAAATVLRGKAGGKTAEEKDQVEGVVKSLSSLGLSIDGHLEAT</sequence>
<dbReference type="Pfam" id="PF00888">
    <property type="entry name" value="Cullin"/>
    <property type="match status" value="1"/>
</dbReference>
<proteinExistence type="inferred from homology"/>
<feature type="region of interest" description="Disordered" evidence="2">
    <location>
        <begin position="1"/>
        <end position="33"/>
    </location>
</feature>
<dbReference type="GO" id="GO:0031625">
    <property type="term" value="F:ubiquitin protein ligase binding"/>
    <property type="evidence" value="ECO:0007669"/>
    <property type="project" value="InterPro"/>
</dbReference>
<evidence type="ECO:0000313" key="5">
    <source>
        <dbReference type="Proteomes" id="UP000030672"/>
    </source>
</evidence>
<feature type="compositionally biased region" description="Polar residues" evidence="2">
    <location>
        <begin position="1"/>
        <end position="28"/>
    </location>
</feature>
<evidence type="ECO:0000313" key="4">
    <source>
        <dbReference type="EMBL" id="KEQ60844.1"/>
    </source>
</evidence>
<evidence type="ECO:0000259" key="3">
    <source>
        <dbReference type="Pfam" id="PF00888"/>
    </source>
</evidence>
<organism evidence="4 5">
    <name type="scientific">Aureobasidium melanogenum (strain CBS 110374)</name>
    <name type="common">Aureobasidium pullulans var. melanogenum</name>
    <dbReference type="NCBI Taxonomy" id="1043003"/>
    <lineage>
        <taxon>Eukaryota</taxon>
        <taxon>Fungi</taxon>
        <taxon>Dikarya</taxon>
        <taxon>Ascomycota</taxon>
        <taxon>Pezizomycotina</taxon>
        <taxon>Dothideomycetes</taxon>
        <taxon>Dothideomycetidae</taxon>
        <taxon>Dothideales</taxon>
        <taxon>Saccotheciaceae</taxon>
        <taxon>Aureobasidium</taxon>
    </lineage>
</organism>
<gene>
    <name evidence="4" type="ORF">M437DRAFT_86153</name>
</gene>
<protein>
    <recommendedName>
        <fullName evidence="3">Cullin N-terminal domain-containing protein</fullName>
    </recommendedName>
</protein>